<protein>
    <submittedName>
        <fullName evidence="8">9238_t:CDS:1</fullName>
    </submittedName>
</protein>
<keyword evidence="9" id="KW-1185">Reference proteome</keyword>
<keyword evidence="5" id="KW-0694">RNA-binding</keyword>
<dbReference type="AlphaFoldDB" id="A0A9N9BBF9"/>
<dbReference type="GO" id="GO:0003697">
    <property type="term" value="F:single-stranded DNA binding"/>
    <property type="evidence" value="ECO:0007669"/>
    <property type="project" value="InterPro"/>
</dbReference>
<dbReference type="InterPro" id="IPR033956">
    <property type="entry name" value="Translin"/>
</dbReference>
<keyword evidence="6" id="KW-0238">DNA-binding</keyword>
<dbReference type="PANTHER" id="PTHR10741">
    <property type="entry name" value="TRANSLIN AND TRANSLIN ASSOCIATED PROTEIN X"/>
    <property type="match status" value="1"/>
</dbReference>
<keyword evidence="7" id="KW-0539">Nucleus</keyword>
<evidence type="ECO:0000313" key="8">
    <source>
        <dbReference type="EMBL" id="CAG8560072.1"/>
    </source>
</evidence>
<evidence type="ECO:0000256" key="7">
    <source>
        <dbReference type="ARBA" id="ARBA00023242"/>
    </source>
</evidence>
<name>A0A9N9BBF9_9GLOM</name>
<dbReference type="GO" id="GO:0003723">
    <property type="term" value="F:RNA binding"/>
    <property type="evidence" value="ECO:0007669"/>
    <property type="project" value="UniProtKB-KW"/>
</dbReference>
<dbReference type="Pfam" id="PF01997">
    <property type="entry name" value="Translin"/>
    <property type="match status" value="1"/>
</dbReference>
<reference evidence="8" key="1">
    <citation type="submission" date="2021-06" db="EMBL/GenBank/DDBJ databases">
        <authorList>
            <person name="Kallberg Y."/>
            <person name="Tangrot J."/>
            <person name="Rosling A."/>
        </authorList>
    </citation>
    <scope>NUCLEOTIDE SEQUENCE</scope>
    <source>
        <strain evidence="8">AZ414A</strain>
    </source>
</reference>
<keyword evidence="4" id="KW-0963">Cytoplasm</keyword>
<evidence type="ECO:0000256" key="5">
    <source>
        <dbReference type="ARBA" id="ARBA00022884"/>
    </source>
</evidence>
<evidence type="ECO:0000256" key="3">
    <source>
        <dbReference type="ARBA" id="ARBA00005902"/>
    </source>
</evidence>
<dbReference type="InterPro" id="IPR036081">
    <property type="entry name" value="Translin_sf"/>
</dbReference>
<dbReference type="OrthoDB" id="829at2759"/>
<dbReference type="Proteomes" id="UP000789706">
    <property type="component" value="Unassembled WGS sequence"/>
</dbReference>
<dbReference type="GO" id="GO:0016070">
    <property type="term" value="P:RNA metabolic process"/>
    <property type="evidence" value="ECO:0007669"/>
    <property type="project" value="InterPro"/>
</dbReference>
<evidence type="ECO:0000256" key="2">
    <source>
        <dbReference type="ARBA" id="ARBA00004496"/>
    </source>
</evidence>
<accession>A0A9N9BBF9</accession>
<dbReference type="SUPFAM" id="SSF74784">
    <property type="entry name" value="Translin"/>
    <property type="match status" value="1"/>
</dbReference>
<proteinExistence type="inferred from homology"/>
<gene>
    <name evidence="8" type="ORF">DEBURN_LOCUS7543</name>
</gene>
<evidence type="ECO:0000313" key="9">
    <source>
        <dbReference type="Proteomes" id="UP000789706"/>
    </source>
</evidence>
<sequence>MSLDLSFFESVDSAMEVETVREYDKTCRNLIAVLNRVHSVHFEEVAQSVIDRIGEVKQHLENLSQIVPYQQYYSDLWTRTVQSSLFIVSFAFYLSTERLITTNEIESLFGDFHISIEECLHGYVTLTSELSRLAINSVTAGDYDRPLRISKFVKELYSGFQLLNLRNDLLRKRFDGIKYNIKKIEEVVYDISLRKLSSSSKSDSVNFTGGDDDL</sequence>
<dbReference type="EMBL" id="CAJVPK010000925">
    <property type="protein sequence ID" value="CAG8560072.1"/>
    <property type="molecule type" value="Genomic_DNA"/>
</dbReference>
<comment type="caution">
    <text evidence="8">The sequence shown here is derived from an EMBL/GenBank/DDBJ whole genome shotgun (WGS) entry which is preliminary data.</text>
</comment>
<evidence type="ECO:0000256" key="4">
    <source>
        <dbReference type="ARBA" id="ARBA00022490"/>
    </source>
</evidence>
<dbReference type="GO" id="GO:0043565">
    <property type="term" value="F:sequence-specific DNA binding"/>
    <property type="evidence" value="ECO:0007669"/>
    <property type="project" value="InterPro"/>
</dbReference>
<dbReference type="CDD" id="cd14819">
    <property type="entry name" value="Translin"/>
    <property type="match status" value="1"/>
</dbReference>
<dbReference type="FunFam" id="1.20.58.200:FF:000002">
    <property type="entry name" value="Putative translin"/>
    <property type="match status" value="1"/>
</dbReference>
<dbReference type="Gene3D" id="1.20.58.200">
    <property type="entry name" value="Translin, domain 2"/>
    <property type="match status" value="1"/>
</dbReference>
<evidence type="ECO:0000256" key="1">
    <source>
        <dbReference type="ARBA" id="ARBA00004123"/>
    </source>
</evidence>
<dbReference type="Gene3D" id="1.20.58.190">
    <property type="entry name" value="Translin, domain 1"/>
    <property type="match status" value="1"/>
</dbReference>
<evidence type="ECO:0000256" key="6">
    <source>
        <dbReference type="ARBA" id="ARBA00023125"/>
    </source>
</evidence>
<dbReference type="InterPro" id="IPR016068">
    <property type="entry name" value="Translin_N"/>
</dbReference>
<comment type="subcellular location">
    <subcellularLocation>
        <location evidence="2">Cytoplasm</location>
    </subcellularLocation>
    <subcellularLocation>
        <location evidence="1">Nucleus</location>
    </subcellularLocation>
</comment>
<organism evidence="8 9">
    <name type="scientific">Diversispora eburnea</name>
    <dbReference type="NCBI Taxonomy" id="1213867"/>
    <lineage>
        <taxon>Eukaryota</taxon>
        <taxon>Fungi</taxon>
        <taxon>Fungi incertae sedis</taxon>
        <taxon>Mucoromycota</taxon>
        <taxon>Glomeromycotina</taxon>
        <taxon>Glomeromycetes</taxon>
        <taxon>Diversisporales</taxon>
        <taxon>Diversisporaceae</taxon>
        <taxon>Diversispora</taxon>
    </lineage>
</organism>
<dbReference type="GO" id="GO:0005634">
    <property type="term" value="C:nucleus"/>
    <property type="evidence" value="ECO:0007669"/>
    <property type="project" value="UniProtKB-SubCell"/>
</dbReference>
<dbReference type="InterPro" id="IPR016069">
    <property type="entry name" value="Translin_C"/>
</dbReference>
<dbReference type="InterPro" id="IPR002848">
    <property type="entry name" value="Translin_fam"/>
</dbReference>
<dbReference type="GO" id="GO:0005737">
    <property type="term" value="C:cytoplasm"/>
    <property type="evidence" value="ECO:0007669"/>
    <property type="project" value="UniProtKB-SubCell"/>
</dbReference>
<comment type="similarity">
    <text evidence="3">Belongs to the translin family.</text>
</comment>